<evidence type="ECO:0000259" key="8">
    <source>
        <dbReference type="SMART" id="SM00848"/>
    </source>
</evidence>
<dbReference type="PROSITE" id="PS00139">
    <property type="entry name" value="THIOL_PROTEASE_CYS"/>
    <property type="match status" value="1"/>
</dbReference>
<evidence type="ECO:0000259" key="7">
    <source>
        <dbReference type="SMART" id="SM00645"/>
    </source>
</evidence>
<comment type="similarity">
    <text evidence="1">Belongs to the peptidase C1 family.</text>
</comment>
<dbReference type="Gene3D" id="3.90.70.10">
    <property type="entry name" value="Cysteine proteinases"/>
    <property type="match status" value="1"/>
</dbReference>
<evidence type="ECO:0008006" key="11">
    <source>
        <dbReference type="Google" id="ProtNLM"/>
    </source>
</evidence>
<proteinExistence type="inferred from homology"/>
<dbReference type="SMART" id="SM00848">
    <property type="entry name" value="Inhibitor_I29"/>
    <property type="match status" value="1"/>
</dbReference>
<dbReference type="InterPro" id="IPR013128">
    <property type="entry name" value="Peptidase_C1A"/>
</dbReference>
<protein>
    <recommendedName>
        <fullName evidence="11">Cathepsin O</fullName>
    </recommendedName>
</protein>
<dbReference type="Gene3D" id="1.10.287.2250">
    <property type="match status" value="1"/>
</dbReference>
<dbReference type="InterPro" id="IPR013201">
    <property type="entry name" value="Prot_inhib_I29"/>
</dbReference>
<reference evidence="9" key="2">
    <citation type="submission" date="2023-05" db="EMBL/GenBank/DDBJ databases">
        <authorList>
            <person name="Fouks B."/>
        </authorList>
    </citation>
    <scope>NUCLEOTIDE SEQUENCE</scope>
    <source>
        <strain evidence="9">Stay&amp;Tobe</strain>
        <tissue evidence="9">Testes</tissue>
    </source>
</reference>
<feature type="domain" description="Cathepsin propeptide inhibitor" evidence="8">
    <location>
        <begin position="39"/>
        <end position="99"/>
    </location>
</feature>
<dbReference type="PANTHER" id="PTHR12411">
    <property type="entry name" value="CYSTEINE PROTEASE FAMILY C1-RELATED"/>
    <property type="match status" value="1"/>
</dbReference>
<dbReference type="EMBL" id="JASPKZ010002311">
    <property type="protein sequence ID" value="KAJ9595829.1"/>
    <property type="molecule type" value="Genomic_DNA"/>
</dbReference>
<keyword evidence="5" id="KW-0865">Zymogen</keyword>
<dbReference type="SUPFAM" id="SSF54001">
    <property type="entry name" value="Cysteine proteinases"/>
    <property type="match status" value="1"/>
</dbReference>
<dbReference type="AlphaFoldDB" id="A0AAD8EN01"/>
<sequence length="313" mass="35474">MAVVWRRVFTVLGLIGLFFFVIPIKVDRTNVVEQEDELFSDFVRKFNKTYEINSEEYAKRFHNFKESLRRIEELNEGRSSNLSAVYGITEYSDLSPDEFLQERKESNNRCKKNQKSCGACWAFSTVETVEAMYAIRKGILHKLSVQELIDCAENGNLGCEGGDACSLLKWLVAKKVNIELENEYPLVWKTQHCKLKGTEKGIQIAANYSCEYLVGFEDEILQLLAYHGPVAVSVNAINWQNYLGGIIQFHCDGGFHNINHAVQIVGYDRSPPVPHYIVRNSWGTEFGDKGYLYIAIGSNLCGLATEVSSLDVL</sequence>
<dbReference type="PRINTS" id="PR00705">
    <property type="entry name" value="PAPAIN"/>
</dbReference>
<reference evidence="9" key="1">
    <citation type="journal article" date="2023" name="IScience">
        <title>Live-bearing cockroach genome reveals convergent evolutionary mechanisms linked to viviparity in insects and beyond.</title>
        <authorList>
            <person name="Fouks B."/>
            <person name="Harrison M.C."/>
            <person name="Mikhailova A.A."/>
            <person name="Marchal E."/>
            <person name="English S."/>
            <person name="Carruthers M."/>
            <person name="Jennings E.C."/>
            <person name="Chiamaka E.L."/>
            <person name="Frigard R.A."/>
            <person name="Pippel M."/>
            <person name="Attardo G.M."/>
            <person name="Benoit J.B."/>
            <person name="Bornberg-Bauer E."/>
            <person name="Tobe S.S."/>
        </authorList>
    </citation>
    <scope>NUCLEOTIDE SEQUENCE</scope>
    <source>
        <strain evidence="9">Stay&amp;Tobe</strain>
    </source>
</reference>
<evidence type="ECO:0000313" key="10">
    <source>
        <dbReference type="Proteomes" id="UP001233999"/>
    </source>
</evidence>
<dbReference type="Pfam" id="PF00112">
    <property type="entry name" value="Peptidase_C1"/>
    <property type="match status" value="1"/>
</dbReference>
<feature type="domain" description="Peptidase C1A papain C-terminal" evidence="7">
    <location>
        <begin position="100"/>
        <end position="311"/>
    </location>
</feature>
<dbReference type="Pfam" id="PF08246">
    <property type="entry name" value="Inhibitor_I29"/>
    <property type="match status" value="1"/>
</dbReference>
<gene>
    <name evidence="9" type="ORF">L9F63_012984</name>
</gene>
<dbReference type="PROSITE" id="PS00639">
    <property type="entry name" value="THIOL_PROTEASE_HIS"/>
    <property type="match status" value="1"/>
</dbReference>
<accession>A0AAD8EN01</accession>
<dbReference type="InterPro" id="IPR039417">
    <property type="entry name" value="Peptidase_C1A_papain-like"/>
</dbReference>
<keyword evidence="4" id="KW-0788">Thiol protease</keyword>
<evidence type="ECO:0000313" key="9">
    <source>
        <dbReference type="EMBL" id="KAJ9595829.1"/>
    </source>
</evidence>
<dbReference type="GO" id="GO:0006508">
    <property type="term" value="P:proteolysis"/>
    <property type="evidence" value="ECO:0007669"/>
    <property type="project" value="UniProtKB-KW"/>
</dbReference>
<evidence type="ECO:0000256" key="4">
    <source>
        <dbReference type="ARBA" id="ARBA00022807"/>
    </source>
</evidence>
<evidence type="ECO:0000256" key="2">
    <source>
        <dbReference type="ARBA" id="ARBA00022670"/>
    </source>
</evidence>
<organism evidence="9 10">
    <name type="scientific">Diploptera punctata</name>
    <name type="common">Pacific beetle cockroach</name>
    <dbReference type="NCBI Taxonomy" id="6984"/>
    <lineage>
        <taxon>Eukaryota</taxon>
        <taxon>Metazoa</taxon>
        <taxon>Ecdysozoa</taxon>
        <taxon>Arthropoda</taxon>
        <taxon>Hexapoda</taxon>
        <taxon>Insecta</taxon>
        <taxon>Pterygota</taxon>
        <taxon>Neoptera</taxon>
        <taxon>Polyneoptera</taxon>
        <taxon>Dictyoptera</taxon>
        <taxon>Blattodea</taxon>
        <taxon>Blaberoidea</taxon>
        <taxon>Blaberidae</taxon>
        <taxon>Diplopterinae</taxon>
        <taxon>Diploptera</taxon>
    </lineage>
</organism>
<dbReference type="InterPro" id="IPR000668">
    <property type="entry name" value="Peptidase_C1A_C"/>
</dbReference>
<name>A0AAD8EN01_DIPPU</name>
<keyword evidence="6" id="KW-1015">Disulfide bond</keyword>
<keyword evidence="3" id="KW-0378">Hydrolase</keyword>
<evidence type="ECO:0000256" key="1">
    <source>
        <dbReference type="ARBA" id="ARBA00008455"/>
    </source>
</evidence>
<comment type="caution">
    <text evidence="9">The sequence shown here is derived from an EMBL/GenBank/DDBJ whole genome shotgun (WGS) entry which is preliminary data.</text>
</comment>
<evidence type="ECO:0000256" key="5">
    <source>
        <dbReference type="ARBA" id="ARBA00023145"/>
    </source>
</evidence>
<dbReference type="CDD" id="cd02248">
    <property type="entry name" value="Peptidase_C1A"/>
    <property type="match status" value="1"/>
</dbReference>
<dbReference type="InterPro" id="IPR000169">
    <property type="entry name" value="Pept_cys_AS"/>
</dbReference>
<evidence type="ECO:0000256" key="6">
    <source>
        <dbReference type="ARBA" id="ARBA00023157"/>
    </source>
</evidence>
<dbReference type="InterPro" id="IPR038765">
    <property type="entry name" value="Papain-like_cys_pep_sf"/>
</dbReference>
<evidence type="ECO:0000256" key="3">
    <source>
        <dbReference type="ARBA" id="ARBA00022801"/>
    </source>
</evidence>
<keyword evidence="2" id="KW-0645">Protease</keyword>
<dbReference type="Proteomes" id="UP001233999">
    <property type="component" value="Unassembled WGS sequence"/>
</dbReference>
<dbReference type="SMART" id="SM00645">
    <property type="entry name" value="Pept_C1"/>
    <property type="match status" value="1"/>
</dbReference>
<dbReference type="InterPro" id="IPR025660">
    <property type="entry name" value="Pept_his_AS"/>
</dbReference>
<dbReference type="GO" id="GO:0008234">
    <property type="term" value="F:cysteine-type peptidase activity"/>
    <property type="evidence" value="ECO:0007669"/>
    <property type="project" value="UniProtKB-KW"/>
</dbReference>
<keyword evidence="10" id="KW-1185">Reference proteome</keyword>